<keyword evidence="4" id="KW-1185">Reference proteome</keyword>
<proteinExistence type="predicted"/>
<feature type="compositionally biased region" description="Polar residues" evidence="1">
    <location>
        <begin position="887"/>
        <end position="921"/>
    </location>
</feature>
<feature type="region of interest" description="Disordered" evidence="1">
    <location>
        <begin position="460"/>
        <end position="485"/>
    </location>
</feature>
<sequence length="970" mass="109080">MVNIIRSQRIPRQVRAVACLAEERQLIEEDIVNHLIEVEPSVFLENYTNQSLWNDKIESCIQELTTPVQPDTKSNLPEQTAQSPEGLLDDHGHWTIFPEDREDEPENIFYQRVLVVSQEVCKWAMEHLGLVRTASLCCRPHNSTDSEIEGSSFYSDALWILEKPVDELEAEYFSFKGGNHVPSSSVSANGEWKLYQEDTIDNRRKVIGAANHYLNNDPTRGHFYSMTIEDYNVTLWFYSRSHCARSTGFDLRTDPRSLIKFILAMSFNTKEELGFAPYIIRQLPLNKDAHIEYTYQVDDDHYRTVKAIRDTRPTSFCGRATRTWTAYDLADTGQSHVVVKEFSEVSGTLQEWQILGNILGKLKGLNRSLQNCGREDLVKGRETLLQGVNPEKLTADVVQFLKSLDKEDDLDTEIENIENHKRYFVSIIGHAEYKQPHCREQEEQATCELFPSSLHMQHVAPARTPGSSRVDESSRYPPRPARPRKPLRTRKLSRYVVVYQEVCIPLQDLKDTAHIWPVIRDALIATRLLYFIGYVHRDLSPGNVYYDPKTKTGRLSDFEYARPVNENSDKLPRTGTAGFISYEIQTQGPLFPSSDDSNLEDSAISHRYIHDLESILWLAIWIVSTRALDSRDDPSCDNPSSDEPSPDDPSSDDPSPDDPSSDDPSPDDPSSDKDNSTYLSYIDALFANEITRLHYLLRREKLPENAYKITGFPSNVYTALTSARDVLSNHYREFSNGTRERGSHEGYRSLHKKLEKELAALKVKAGSKMSVLGISTALSTAPSSDARANPAELQPEQLIRRNTLYYLQKYNVRAPANKEQEEYVEGKTGPKRKRGASPEPRSQDTSLATGNVISVGEPSTGGIQTRFKSKQAKTTSNATPVEDSTCRPPTQSKQAKALRNATSVRGSTSDPTTLSQATRNNNKTNGKILAALLGASVAAFTKFSTTPLNPIKSVGSGSVLWAPEVANAGM</sequence>
<accession>A0A4S8KXK4</accession>
<feature type="domain" description="Fungal-type protein kinase" evidence="2">
    <location>
        <begin position="184"/>
        <end position="623"/>
    </location>
</feature>
<feature type="region of interest" description="Disordered" evidence="1">
    <location>
        <begin position="68"/>
        <end position="89"/>
    </location>
</feature>
<dbReference type="Pfam" id="PF17667">
    <property type="entry name" value="Pkinase_fungal"/>
    <property type="match status" value="1"/>
</dbReference>
<dbReference type="Gene3D" id="1.10.510.10">
    <property type="entry name" value="Transferase(Phosphotransferase) domain 1"/>
    <property type="match status" value="1"/>
</dbReference>
<reference evidence="3 4" key="1">
    <citation type="journal article" date="2019" name="Nat. Ecol. Evol.">
        <title>Megaphylogeny resolves global patterns of mushroom evolution.</title>
        <authorList>
            <person name="Varga T."/>
            <person name="Krizsan K."/>
            <person name="Foldi C."/>
            <person name="Dima B."/>
            <person name="Sanchez-Garcia M."/>
            <person name="Sanchez-Ramirez S."/>
            <person name="Szollosi G.J."/>
            <person name="Szarkandi J.G."/>
            <person name="Papp V."/>
            <person name="Albert L."/>
            <person name="Andreopoulos W."/>
            <person name="Angelini C."/>
            <person name="Antonin V."/>
            <person name="Barry K.W."/>
            <person name="Bougher N.L."/>
            <person name="Buchanan P."/>
            <person name="Buyck B."/>
            <person name="Bense V."/>
            <person name="Catcheside P."/>
            <person name="Chovatia M."/>
            <person name="Cooper J."/>
            <person name="Damon W."/>
            <person name="Desjardin D."/>
            <person name="Finy P."/>
            <person name="Geml J."/>
            <person name="Haridas S."/>
            <person name="Hughes K."/>
            <person name="Justo A."/>
            <person name="Karasinski D."/>
            <person name="Kautmanova I."/>
            <person name="Kiss B."/>
            <person name="Kocsube S."/>
            <person name="Kotiranta H."/>
            <person name="LaButti K.M."/>
            <person name="Lechner B.E."/>
            <person name="Liimatainen K."/>
            <person name="Lipzen A."/>
            <person name="Lukacs Z."/>
            <person name="Mihaltcheva S."/>
            <person name="Morgado L.N."/>
            <person name="Niskanen T."/>
            <person name="Noordeloos M.E."/>
            <person name="Ohm R.A."/>
            <person name="Ortiz-Santana B."/>
            <person name="Ovrebo C."/>
            <person name="Racz N."/>
            <person name="Riley R."/>
            <person name="Savchenko A."/>
            <person name="Shiryaev A."/>
            <person name="Soop K."/>
            <person name="Spirin V."/>
            <person name="Szebenyi C."/>
            <person name="Tomsovsky M."/>
            <person name="Tulloss R.E."/>
            <person name="Uehling J."/>
            <person name="Grigoriev I.V."/>
            <person name="Vagvolgyi C."/>
            <person name="Papp T."/>
            <person name="Martin F.M."/>
            <person name="Miettinen O."/>
            <person name="Hibbett D.S."/>
            <person name="Nagy L.G."/>
        </authorList>
    </citation>
    <scope>NUCLEOTIDE SEQUENCE [LARGE SCALE GENOMIC DNA]</scope>
    <source>
        <strain evidence="3 4">CBS 962.96</strain>
    </source>
</reference>
<feature type="compositionally biased region" description="Polar residues" evidence="1">
    <location>
        <begin position="68"/>
        <end position="83"/>
    </location>
</feature>
<evidence type="ECO:0000313" key="4">
    <source>
        <dbReference type="Proteomes" id="UP000297245"/>
    </source>
</evidence>
<dbReference type="PANTHER" id="PTHR38248:SF2">
    <property type="entry name" value="FUNK1 11"/>
    <property type="match status" value="1"/>
</dbReference>
<protein>
    <recommendedName>
        <fullName evidence="2">Fungal-type protein kinase domain-containing protein</fullName>
    </recommendedName>
</protein>
<dbReference type="OrthoDB" id="3260094at2759"/>
<dbReference type="InterPro" id="IPR040976">
    <property type="entry name" value="Pkinase_fungal"/>
</dbReference>
<evidence type="ECO:0000256" key="1">
    <source>
        <dbReference type="SAM" id="MobiDB-lite"/>
    </source>
</evidence>
<dbReference type="PANTHER" id="PTHR38248">
    <property type="entry name" value="FUNK1 6"/>
    <property type="match status" value="1"/>
</dbReference>
<dbReference type="SUPFAM" id="SSF56112">
    <property type="entry name" value="Protein kinase-like (PK-like)"/>
    <property type="match status" value="1"/>
</dbReference>
<feature type="region of interest" description="Disordered" evidence="1">
    <location>
        <begin position="818"/>
        <end position="921"/>
    </location>
</feature>
<gene>
    <name evidence="3" type="ORF">K435DRAFT_874066</name>
</gene>
<feature type="compositionally biased region" description="Acidic residues" evidence="1">
    <location>
        <begin position="644"/>
        <end position="666"/>
    </location>
</feature>
<dbReference type="EMBL" id="ML179874">
    <property type="protein sequence ID" value="THU80737.1"/>
    <property type="molecule type" value="Genomic_DNA"/>
</dbReference>
<evidence type="ECO:0000259" key="2">
    <source>
        <dbReference type="Pfam" id="PF17667"/>
    </source>
</evidence>
<name>A0A4S8KXK4_DENBC</name>
<dbReference type="AlphaFoldDB" id="A0A4S8KXK4"/>
<evidence type="ECO:0000313" key="3">
    <source>
        <dbReference type="EMBL" id="THU80737.1"/>
    </source>
</evidence>
<organism evidence="3 4">
    <name type="scientific">Dendrothele bispora (strain CBS 962.96)</name>
    <dbReference type="NCBI Taxonomy" id="1314807"/>
    <lineage>
        <taxon>Eukaryota</taxon>
        <taxon>Fungi</taxon>
        <taxon>Dikarya</taxon>
        <taxon>Basidiomycota</taxon>
        <taxon>Agaricomycotina</taxon>
        <taxon>Agaricomycetes</taxon>
        <taxon>Agaricomycetidae</taxon>
        <taxon>Agaricales</taxon>
        <taxon>Agaricales incertae sedis</taxon>
        <taxon>Dendrothele</taxon>
    </lineage>
</organism>
<dbReference type="Proteomes" id="UP000297245">
    <property type="component" value="Unassembled WGS sequence"/>
</dbReference>
<dbReference type="InterPro" id="IPR011009">
    <property type="entry name" value="Kinase-like_dom_sf"/>
</dbReference>
<feature type="compositionally biased region" description="Polar residues" evidence="1">
    <location>
        <begin position="843"/>
        <end position="852"/>
    </location>
</feature>
<feature type="region of interest" description="Disordered" evidence="1">
    <location>
        <begin position="631"/>
        <end position="674"/>
    </location>
</feature>